<keyword evidence="1" id="KW-0560">Oxidoreductase</keyword>
<evidence type="ECO:0008006" key="6">
    <source>
        <dbReference type="Google" id="ProtNLM"/>
    </source>
</evidence>
<dbReference type="InterPro" id="IPR011251">
    <property type="entry name" value="Luciferase-like_dom"/>
</dbReference>
<dbReference type="Proteomes" id="UP001499979">
    <property type="component" value="Unassembled WGS sequence"/>
</dbReference>
<dbReference type="InterPro" id="IPR050564">
    <property type="entry name" value="F420-G6PD/mer"/>
</dbReference>
<dbReference type="Gene3D" id="3.20.20.30">
    <property type="entry name" value="Luciferase-like domain"/>
    <property type="match status" value="1"/>
</dbReference>
<dbReference type="Gene3D" id="1.20.120.520">
    <property type="entry name" value="nmb1532 protein domain like"/>
    <property type="match status" value="1"/>
</dbReference>
<protein>
    <recommendedName>
        <fullName evidence="6">LLM class flavin-dependent oxidoreductase</fullName>
    </recommendedName>
</protein>
<keyword evidence="5" id="KW-1185">Reference proteome</keyword>
<sequence length="436" mass="47255">MTDYGHDLQFGTFITPDAGHAERAVELALLTESAGLELATFQDHPYQRRFLDAWALVATVLARTTTLRATTNVSNLPLRPPYVLATTVASLDVLSRGRVELGIGAGAFWDAIVQAGGPRRTPGEARRALDEGIATIRRTWERGPAPVHDVEVWVGAVGPKMLALTGRVGDGWLPSQSYVPPEALAESNARIDEAAVAAGRDPVAVRRLYNVEPSGDPAWAEWLAELTLEHGTSTFIVTGDDPELIRRFGAEVAPAVRELVRAAREGNPAPLAERPAAAPTSTGRHLVDVHDHLRAELVQVFDLIGQVESGALDPAAARGAINQMTLRQNEWTLGAYCQSYCRLVATHHTIEDSSVFPHLRRSDPTLGPVLDRLEQEHHVIHGALEAVDRALVAVLSAPDGLGRLRTAVDELATTLTAHLAYEEEQLVGPLDRYGFY</sequence>
<dbReference type="Pfam" id="PF00296">
    <property type="entry name" value="Bac_luciferase"/>
    <property type="match status" value="1"/>
</dbReference>
<dbReference type="InterPro" id="IPR036661">
    <property type="entry name" value="Luciferase-like_sf"/>
</dbReference>
<proteinExistence type="predicted"/>
<dbReference type="EMBL" id="BAAAJE010000002">
    <property type="protein sequence ID" value="GAA1128911.1"/>
    <property type="molecule type" value="Genomic_DNA"/>
</dbReference>
<dbReference type="PANTHER" id="PTHR43244:SF1">
    <property type="entry name" value="5,10-METHYLENETETRAHYDROMETHANOPTERIN REDUCTASE"/>
    <property type="match status" value="1"/>
</dbReference>
<feature type="domain" description="Luciferase-like" evidence="2">
    <location>
        <begin position="11"/>
        <end position="226"/>
    </location>
</feature>
<evidence type="ECO:0000259" key="2">
    <source>
        <dbReference type="Pfam" id="PF00296"/>
    </source>
</evidence>
<evidence type="ECO:0000259" key="3">
    <source>
        <dbReference type="Pfam" id="PF01814"/>
    </source>
</evidence>
<accession>A0ABN1U8L1</accession>
<name>A0ABN1U8L1_9ACTN</name>
<comment type="caution">
    <text evidence="4">The sequence shown here is derived from an EMBL/GenBank/DDBJ whole genome shotgun (WGS) entry which is preliminary data.</text>
</comment>
<dbReference type="SUPFAM" id="SSF51679">
    <property type="entry name" value="Bacterial luciferase-like"/>
    <property type="match status" value="1"/>
</dbReference>
<dbReference type="RefSeq" id="WP_343905492.1">
    <property type="nucleotide sequence ID" value="NZ_BAAAJE010000002.1"/>
</dbReference>
<organism evidence="4 5">
    <name type="scientific">Nocardioides aquiterrae</name>
    <dbReference type="NCBI Taxonomy" id="203799"/>
    <lineage>
        <taxon>Bacteria</taxon>
        <taxon>Bacillati</taxon>
        <taxon>Actinomycetota</taxon>
        <taxon>Actinomycetes</taxon>
        <taxon>Propionibacteriales</taxon>
        <taxon>Nocardioidaceae</taxon>
        <taxon>Nocardioides</taxon>
    </lineage>
</organism>
<feature type="domain" description="Hemerythrin-like" evidence="3">
    <location>
        <begin position="333"/>
        <end position="427"/>
    </location>
</feature>
<dbReference type="CDD" id="cd01097">
    <property type="entry name" value="Tetrahydromethanopterin_reductase"/>
    <property type="match status" value="1"/>
</dbReference>
<dbReference type="Pfam" id="PF01814">
    <property type="entry name" value="Hemerythrin"/>
    <property type="match status" value="1"/>
</dbReference>
<dbReference type="PANTHER" id="PTHR43244">
    <property type="match status" value="1"/>
</dbReference>
<dbReference type="CDD" id="cd12108">
    <property type="entry name" value="Hr-like"/>
    <property type="match status" value="1"/>
</dbReference>
<dbReference type="InterPro" id="IPR012312">
    <property type="entry name" value="Hemerythrin-like"/>
</dbReference>
<evidence type="ECO:0000313" key="5">
    <source>
        <dbReference type="Proteomes" id="UP001499979"/>
    </source>
</evidence>
<evidence type="ECO:0000313" key="4">
    <source>
        <dbReference type="EMBL" id="GAA1128911.1"/>
    </source>
</evidence>
<reference evidence="5" key="1">
    <citation type="journal article" date="2019" name="Int. J. Syst. Evol. Microbiol.">
        <title>The Global Catalogue of Microorganisms (GCM) 10K type strain sequencing project: providing services to taxonomists for standard genome sequencing and annotation.</title>
        <authorList>
            <consortium name="The Broad Institute Genomics Platform"/>
            <consortium name="The Broad Institute Genome Sequencing Center for Infectious Disease"/>
            <person name="Wu L."/>
            <person name="Ma J."/>
        </authorList>
    </citation>
    <scope>NUCLEOTIDE SEQUENCE [LARGE SCALE GENOMIC DNA]</scope>
    <source>
        <strain evidence="5">JCM 11813</strain>
    </source>
</reference>
<gene>
    <name evidence="4" type="ORF">GCM10009606_05820</name>
</gene>
<evidence type="ECO:0000256" key="1">
    <source>
        <dbReference type="ARBA" id="ARBA00023002"/>
    </source>
</evidence>